<keyword evidence="2" id="KW-1185">Reference proteome</keyword>
<evidence type="ECO:0000313" key="1">
    <source>
        <dbReference type="EMBL" id="ARU49018.1"/>
    </source>
</evidence>
<organism evidence="1 2">
    <name type="scientific">Sulfurospirillum diekertiae</name>
    <dbReference type="NCBI Taxonomy" id="1854492"/>
    <lineage>
        <taxon>Bacteria</taxon>
        <taxon>Pseudomonadati</taxon>
        <taxon>Campylobacterota</taxon>
        <taxon>Epsilonproteobacteria</taxon>
        <taxon>Campylobacterales</taxon>
        <taxon>Sulfurospirillaceae</taxon>
        <taxon>Sulfurospirillum</taxon>
    </lineage>
</organism>
<evidence type="ECO:0000313" key="2">
    <source>
        <dbReference type="Proteomes" id="UP000196005"/>
    </source>
</evidence>
<reference evidence="2" key="1">
    <citation type="submission" date="2017-05" db="EMBL/GenBank/DDBJ databases">
        <title>Dechlorination kinetics govern the competition between two new strains of the genus Sulfurospirillum.</title>
        <authorList>
            <person name="Buttet G.F."/>
            <person name="Murray A.M."/>
            <person name="Goris T."/>
            <person name="Burion M."/>
            <person name="Lin B."/>
            <person name="Rolle M."/>
            <person name="Maillard J."/>
        </authorList>
    </citation>
    <scope>NUCLEOTIDE SEQUENCE [LARGE SCALE GENOMIC DNA]</scope>
    <source>
        <strain evidence="2">SL2-1</strain>
    </source>
</reference>
<dbReference type="AlphaFoldDB" id="A0A1Y0HLP9"/>
<proteinExistence type="predicted"/>
<dbReference type="Proteomes" id="UP000196005">
    <property type="component" value="Chromosome"/>
</dbReference>
<name>A0A1Y0HLP9_9BACT</name>
<dbReference type="KEGG" id="suls:Sdiek1_1859"/>
<dbReference type="RefSeq" id="WP_087438831.1">
    <property type="nucleotide sequence ID" value="NZ_CP021416.1"/>
</dbReference>
<accession>A0A1Y0HLP9</accession>
<protein>
    <submittedName>
        <fullName evidence="1">Uncharacterized protein</fullName>
    </submittedName>
</protein>
<dbReference type="EMBL" id="CP021416">
    <property type="protein sequence ID" value="ARU49018.1"/>
    <property type="molecule type" value="Genomic_DNA"/>
</dbReference>
<sequence length="495" mass="57818">MSELYTKLGFESNPFETFSAENETQVLNQFYIPPRRYNTITRAMHNNVSNYIFAKRGNGKTALLYSLINDLDVKNSLHIVIDDFSKINISKDKVELSFLKLTIKKFVETLIFRLINNKNILDKCNNVVKRNEIATIIFSYLDTISKESYINEVERIKGTYTKNNFKKFFNNYLINVANSLASATLDMLSTTISNALGMQSFLSDKEHKYIKSLKIDNLEDISSYSDIKLIFDKLISLIRELGFTTITIFVDRVDEYSELENFPIKISEFIHPISGNTVLTNDTRFSFQFLLWDKLKEPMAKLGVRFDKVTQISIDLKVEELENIMKERLKYYSSGKITNLESIIDIKPSLIFELADSSPRNMFRLLFTVYNLQEDSAIENINRITENAFEDGFNDYIYEYNFYYDYPMNSNQEKFTVYEFIGNLYALKKTYFTIKEYTEACHLTPAQTKKQIEKMLEMNVISRLMSEGEYKYQVVSKLLTYAINRNKNIKGINSI</sequence>
<gene>
    <name evidence="1" type="ORF">Sdiek1_1859</name>
</gene>